<reference evidence="2 3" key="1">
    <citation type="submission" date="2022-11" db="EMBL/GenBank/DDBJ databases">
        <authorList>
            <person name="Caiyu Z."/>
        </authorList>
    </citation>
    <scope>NUCLEOTIDE SEQUENCE [LARGE SCALE GENOMIC DNA]</scope>
    <source>
        <strain evidence="2 3">YR-4</strain>
    </source>
</reference>
<keyword evidence="1" id="KW-1133">Transmembrane helix</keyword>
<evidence type="ECO:0000256" key="1">
    <source>
        <dbReference type="SAM" id="Phobius"/>
    </source>
</evidence>
<protein>
    <recommendedName>
        <fullName evidence="4">DUF4428 domain-containing protein</fullName>
    </recommendedName>
</protein>
<keyword evidence="1" id="KW-0472">Membrane</keyword>
<accession>A0ABT4BUR1</accession>
<dbReference type="Proteomes" id="UP001082703">
    <property type="component" value="Unassembled WGS sequence"/>
</dbReference>
<organism evidence="2 3">
    <name type="scientific">Caproiciproducens galactitolivorans</name>
    <dbReference type="NCBI Taxonomy" id="642589"/>
    <lineage>
        <taxon>Bacteria</taxon>
        <taxon>Bacillati</taxon>
        <taxon>Bacillota</taxon>
        <taxon>Clostridia</taxon>
        <taxon>Eubacteriales</taxon>
        <taxon>Acutalibacteraceae</taxon>
        <taxon>Caproiciproducens</taxon>
    </lineage>
</organism>
<evidence type="ECO:0000313" key="2">
    <source>
        <dbReference type="EMBL" id="MCY1714635.1"/>
    </source>
</evidence>
<name>A0ABT4BUR1_9FIRM</name>
<keyword evidence="1" id="KW-0812">Transmembrane</keyword>
<dbReference type="EMBL" id="JAPOHA010000009">
    <property type="protein sequence ID" value="MCY1714635.1"/>
    <property type="molecule type" value="Genomic_DNA"/>
</dbReference>
<dbReference type="RefSeq" id="WP_141826509.1">
    <property type="nucleotide sequence ID" value="NZ_JAPOHA010000009.1"/>
</dbReference>
<evidence type="ECO:0008006" key="4">
    <source>
        <dbReference type="Google" id="ProtNLM"/>
    </source>
</evidence>
<gene>
    <name evidence="2" type="ORF">OUY18_10255</name>
</gene>
<feature type="transmembrane region" description="Helical" evidence="1">
    <location>
        <begin position="41"/>
        <end position="60"/>
    </location>
</feature>
<sequence length="63" mass="6516">MSKGTEEVRKCKICGKTIVGKNKTGICSACKKKAGDTGVTVLGVLGLIASGVWTAVKAFTKKD</sequence>
<keyword evidence="3" id="KW-1185">Reference proteome</keyword>
<proteinExistence type="predicted"/>
<evidence type="ECO:0000313" key="3">
    <source>
        <dbReference type="Proteomes" id="UP001082703"/>
    </source>
</evidence>
<comment type="caution">
    <text evidence="2">The sequence shown here is derived from an EMBL/GenBank/DDBJ whole genome shotgun (WGS) entry which is preliminary data.</text>
</comment>